<gene>
    <name evidence="10" type="ORF">CSSPTR1EN2_LOCUS17329</name>
</gene>
<evidence type="ECO:0000313" key="11">
    <source>
        <dbReference type="Proteomes" id="UP001497512"/>
    </source>
</evidence>
<dbReference type="InterPro" id="IPR051143">
    <property type="entry name" value="TrkH_K-transport"/>
</dbReference>
<evidence type="ECO:0000256" key="7">
    <source>
        <dbReference type="ARBA" id="ARBA00023136"/>
    </source>
</evidence>
<proteinExistence type="inferred from homology"/>
<name>A0ABP0ULL2_9BRYO</name>
<dbReference type="PANTHER" id="PTHR31064">
    <property type="entry name" value="POTASSIUM TRANSPORT PROTEIN DDB_G0292412-RELATED"/>
    <property type="match status" value="1"/>
</dbReference>
<feature type="transmembrane region" description="Helical" evidence="9">
    <location>
        <begin position="101"/>
        <end position="122"/>
    </location>
</feature>
<feature type="transmembrane region" description="Helical" evidence="9">
    <location>
        <begin position="439"/>
        <end position="458"/>
    </location>
</feature>
<comment type="similarity">
    <text evidence="2">Belongs to the TrkH potassium transport family. HKT (TC 2.A.38.3) subfamily.</text>
</comment>
<evidence type="ECO:0000256" key="6">
    <source>
        <dbReference type="ARBA" id="ARBA00023065"/>
    </source>
</evidence>
<comment type="subcellular location">
    <subcellularLocation>
        <location evidence="1">Membrane</location>
        <topology evidence="1">Multi-pass membrane protein</topology>
    </subcellularLocation>
</comment>
<feature type="compositionally biased region" description="Basic and acidic residues" evidence="8">
    <location>
        <begin position="277"/>
        <end position="286"/>
    </location>
</feature>
<protein>
    <submittedName>
        <fullName evidence="10">Uncharacterized protein</fullName>
    </submittedName>
</protein>
<keyword evidence="3" id="KW-0813">Transport</keyword>
<dbReference type="EMBL" id="OZ019896">
    <property type="protein sequence ID" value="CAK9224433.1"/>
    <property type="molecule type" value="Genomic_DNA"/>
</dbReference>
<feature type="region of interest" description="Disordered" evidence="8">
    <location>
        <begin position="260"/>
        <end position="286"/>
    </location>
</feature>
<keyword evidence="11" id="KW-1185">Reference proteome</keyword>
<evidence type="ECO:0000256" key="3">
    <source>
        <dbReference type="ARBA" id="ARBA00022448"/>
    </source>
</evidence>
<dbReference type="InterPro" id="IPR003445">
    <property type="entry name" value="Cat_transpt"/>
</dbReference>
<keyword evidence="4 9" id="KW-0812">Transmembrane</keyword>
<keyword evidence="6" id="KW-0406">Ion transport</keyword>
<evidence type="ECO:0000256" key="9">
    <source>
        <dbReference type="SAM" id="Phobius"/>
    </source>
</evidence>
<feature type="transmembrane region" description="Helical" evidence="9">
    <location>
        <begin position="128"/>
        <end position="152"/>
    </location>
</feature>
<keyword evidence="7 9" id="KW-0472">Membrane</keyword>
<accession>A0ABP0ULL2</accession>
<feature type="compositionally biased region" description="Polar residues" evidence="8">
    <location>
        <begin position="260"/>
        <end position="274"/>
    </location>
</feature>
<evidence type="ECO:0000256" key="4">
    <source>
        <dbReference type="ARBA" id="ARBA00022692"/>
    </source>
</evidence>
<feature type="transmembrane region" description="Helical" evidence="9">
    <location>
        <begin position="312"/>
        <end position="337"/>
    </location>
</feature>
<evidence type="ECO:0000256" key="2">
    <source>
        <dbReference type="ARBA" id="ARBA00010864"/>
    </source>
</evidence>
<feature type="transmembrane region" description="Helical" evidence="9">
    <location>
        <begin position="65"/>
        <end position="85"/>
    </location>
</feature>
<evidence type="ECO:0000256" key="8">
    <source>
        <dbReference type="SAM" id="MobiDB-lite"/>
    </source>
</evidence>
<keyword evidence="5 9" id="KW-1133">Transmembrane helix</keyword>
<feature type="region of interest" description="Disordered" evidence="8">
    <location>
        <begin position="212"/>
        <end position="242"/>
    </location>
</feature>
<sequence length="573" mass="64206">MSWNQPEKLHVQVQFYSLSQIIGVWTSPLQGLRVRLGNVNLAWLWRWCACTQLVRRWLLRHLTFYRLHAAYFLVLACVGAGLLWLCRRRERVGGSDGSPKLLDCVFAAVSALTVTGLLTVRVRDFSTLGMLVLLILMVLGSHVFTSLLPLYVRRFHFSRISSDDFGPGLIRRCSDSLEISVLPANALGEKLPAHALAQMDDSEEDDAIDLASPSQIRRVDDQAGTSTADEPSAEDVHGFAAPGSRKRRLPIALGESHSNAVSNAQRMQAQSAPGSPTHERQQVEKHCDTRQVQEKYLIAAYMSLEHKALITLCWLVPAYFVGVQLLGFLAISCYIAVGPPEVREVLQRESVNATFYGFFSTIAAFSNAGMTPLDENLISFPDPALLLPMSMLILSGNTMFAPSMRFIIWCLYRCTREKNPQKQVYEYLLMYPRKCFTHLFPQVHTVWLLITVVAFNAIDFVTFRSLDWNSAALKGMRTMDKLMAGLFQSINTRSAGMNVFILRELSAATLLLYAAMMCVYCNFPTRIQLRIDLSALSPIANQKCNLWCALFAGTSQSIQCSSRDRTLGLHQMA</sequence>
<organism evidence="10 11">
    <name type="scientific">Sphagnum troendelagicum</name>
    <dbReference type="NCBI Taxonomy" id="128251"/>
    <lineage>
        <taxon>Eukaryota</taxon>
        <taxon>Viridiplantae</taxon>
        <taxon>Streptophyta</taxon>
        <taxon>Embryophyta</taxon>
        <taxon>Bryophyta</taxon>
        <taxon>Sphagnophytina</taxon>
        <taxon>Sphagnopsida</taxon>
        <taxon>Sphagnales</taxon>
        <taxon>Sphagnaceae</taxon>
        <taxon>Sphagnum</taxon>
    </lineage>
</organism>
<feature type="transmembrane region" description="Helical" evidence="9">
    <location>
        <begin position="385"/>
        <end position="412"/>
    </location>
</feature>
<dbReference type="PANTHER" id="PTHR31064:SF30">
    <property type="entry name" value="HIGH-AFFINITY POTASSIUM TRANSPORT PROTEIN-RELATED"/>
    <property type="match status" value="1"/>
</dbReference>
<evidence type="ECO:0000256" key="1">
    <source>
        <dbReference type="ARBA" id="ARBA00004141"/>
    </source>
</evidence>
<dbReference type="Pfam" id="PF02386">
    <property type="entry name" value="TrkH"/>
    <property type="match status" value="1"/>
</dbReference>
<feature type="transmembrane region" description="Helical" evidence="9">
    <location>
        <begin position="505"/>
        <end position="523"/>
    </location>
</feature>
<dbReference type="Proteomes" id="UP001497512">
    <property type="component" value="Chromosome 4"/>
</dbReference>
<evidence type="ECO:0000256" key="5">
    <source>
        <dbReference type="ARBA" id="ARBA00022989"/>
    </source>
</evidence>
<evidence type="ECO:0000313" key="10">
    <source>
        <dbReference type="EMBL" id="CAK9224433.1"/>
    </source>
</evidence>
<reference evidence="10" key="1">
    <citation type="submission" date="2024-02" db="EMBL/GenBank/DDBJ databases">
        <authorList>
            <consortium name="ELIXIR-Norway"/>
            <consortium name="Elixir Norway"/>
        </authorList>
    </citation>
    <scope>NUCLEOTIDE SEQUENCE</scope>
</reference>